<dbReference type="Gene3D" id="1.20.1290.10">
    <property type="entry name" value="AhpD-like"/>
    <property type="match status" value="1"/>
</dbReference>
<dbReference type="SUPFAM" id="SSF69118">
    <property type="entry name" value="AhpD-like"/>
    <property type="match status" value="1"/>
</dbReference>
<name>A0A7W4P832_9PROT</name>
<keyword evidence="2" id="KW-1185">Reference proteome</keyword>
<accession>A0A7W4P832</accession>
<organism evidence="1 2">
    <name type="scientific">Gluconacetobacter tumulicola</name>
    <dbReference type="NCBI Taxonomy" id="1017177"/>
    <lineage>
        <taxon>Bacteria</taxon>
        <taxon>Pseudomonadati</taxon>
        <taxon>Pseudomonadota</taxon>
        <taxon>Alphaproteobacteria</taxon>
        <taxon>Acetobacterales</taxon>
        <taxon>Acetobacteraceae</taxon>
        <taxon>Gluconacetobacter</taxon>
    </lineage>
</organism>
<comment type="caution">
    <text evidence="1">The sequence shown here is derived from an EMBL/GenBank/DDBJ whole genome shotgun (WGS) entry which is preliminary data.</text>
</comment>
<dbReference type="InterPro" id="IPR029032">
    <property type="entry name" value="AhpD-like"/>
</dbReference>
<evidence type="ECO:0000313" key="2">
    <source>
        <dbReference type="Proteomes" id="UP000525623"/>
    </source>
</evidence>
<reference evidence="1 2" key="1">
    <citation type="submission" date="2020-04" db="EMBL/GenBank/DDBJ databases">
        <title>Description of novel Gluconacetobacter.</title>
        <authorList>
            <person name="Sombolestani A."/>
        </authorList>
    </citation>
    <scope>NUCLEOTIDE SEQUENCE [LARGE SCALE GENOMIC DNA]</scope>
    <source>
        <strain evidence="1 2">LMG 27725</strain>
    </source>
</reference>
<gene>
    <name evidence="1" type="ORF">HLH29_18045</name>
</gene>
<sequence length="163" mass="17505">MTIRDFVSTLAGRAFSGPVADALAQRGDILRLSERANEAVIAPRDPGRLDGIIRLALATRMARLVRADAAAASYRDRLMAVRPSTRMLAIADGAPPEDAFLSLIVAYADLVTQTPRLATRKHVVTLQKAGLTDTEIVQLAELIACVNYQTRLGLGLAALQETP</sequence>
<protein>
    <recommendedName>
        <fullName evidence="3">CMD domain protein</fullName>
    </recommendedName>
</protein>
<evidence type="ECO:0008006" key="3">
    <source>
        <dbReference type="Google" id="ProtNLM"/>
    </source>
</evidence>
<dbReference type="AlphaFoldDB" id="A0A7W4P832"/>
<dbReference type="Proteomes" id="UP000525623">
    <property type="component" value="Unassembled WGS sequence"/>
</dbReference>
<dbReference type="EMBL" id="JABEQL010000039">
    <property type="protein sequence ID" value="MBB2181031.1"/>
    <property type="molecule type" value="Genomic_DNA"/>
</dbReference>
<dbReference type="RefSeq" id="WP_182968759.1">
    <property type="nucleotide sequence ID" value="NZ_BAABGC010000056.1"/>
</dbReference>
<proteinExistence type="predicted"/>
<evidence type="ECO:0000313" key="1">
    <source>
        <dbReference type="EMBL" id="MBB2181031.1"/>
    </source>
</evidence>